<dbReference type="Gene3D" id="3.10.580.10">
    <property type="entry name" value="CBS-domain"/>
    <property type="match status" value="1"/>
</dbReference>
<dbReference type="PANTHER" id="PTHR43080">
    <property type="entry name" value="CBS DOMAIN-CONTAINING PROTEIN CBSX3, MITOCHONDRIAL"/>
    <property type="match status" value="1"/>
</dbReference>
<reference evidence="5" key="1">
    <citation type="submission" date="2016-10" db="EMBL/GenBank/DDBJ databases">
        <authorList>
            <person name="Varghese N."/>
            <person name="Submissions S."/>
        </authorList>
    </citation>
    <scope>NUCLEOTIDE SEQUENCE [LARGE SCALE GENOMIC DNA]</scope>
    <source>
        <strain evidence="5">IBRC-M 10655</strain>
    </source>
</reference>
<organism evidence="4 5">
    <name type="scientific">Actinokineospora alba</name>
    <dbReference type="NCBI Taxonomy" id="504798"/>
    <lineage>
        <taxon>Bacteria</taxon>
        <taxon>Bacillati</taxon>
        <taxon>Actinomycetota</taxon>
        <taxon>Actinomycetes</taxon>
        <taxon>Pseudonocardiales</taxon>
        <taxon>Pseudonocardiaceae</taxon>
        <taxon>Actinokineospora</taxon>
    </lineage>
</organism>
<dbReference type="InterPro" id="IPR051257">
    <property type="entry name" value="Diverse_CBS-Domain"/>
</dbReference>
<dbReference type="STRING" id="504798.SAMN05421871_103423"/>
<dbReference type="Gene3D" id="3.90.1280.20">
    <property type="match status" value="1"/>
</dbReference>
<dbReference type="PANTHER" id="PTHR43080:SF2">
    <property type="entry name" value="CBS DOMAIN-CONTAINING PROTEIN"/>
    <property type="match status" value="1"/>
</dbReference>
<dbReference type="AlphaFoldDB" id="A0A1H0FNP7"/>
<evidence type="ECO:0000259" key="3">
    <source>
        <dbReference type="PROSITE" id="PS51371"/>
    </source>
</evidence>
<dbReference type="RefSeq" id="WP_166658118.1">
    <property type="nucleotide sequence ID" value="NZ_FNDV01000003.1"/>
</dbReference>
<dbReference type="PROSITE" id="PS51371">
    <property type="entry name" value="CBS"/>
    <property type="match status" value="2"/>
</dbReference>
<dbReference type="Proteomes" id="UP000199651">
    <property type="component" value="Unassembled WGS sequence"/>
</dbReference>
<protein>
    <submittedName>
        <fullName evidence="4">CBS domain-containing protein</fullName>
    </submittedName>
</protein>
<evidence type="ECO:0000256" key="2">
    <source>
        <dbReference type="PROSITE-ProRule" id="PRU00703"/>
    </source>
</evidence>
<feature type="domain" description="CBS" evidence="3">
    <location>
        <begin position="15"/>
        <end position="74"/>
    </location>
</feature>
<feature type="domain" description="CBS" evidence="3">
    <location>
        <begin position="80"/>
        <end position="135"/>
    </location>
</feature>
<dbReference type="Pfam" id="PF00571">
    <property type="entry name" value="CBS"/>
    <property type="match status" value="2"/>
</dbReference>
<gene>
    <name evidence="4" type="ORF">SAMN05192558_101448</name>
</gene>
<dbReference type="SMART" id="SM00116">
    <property type="entry name" value="CBS"/>
    <property type="match status" value="2"/>
</dbReference>
<keyword evidence="5" id="KW-1185">Reference proteome</keyword>
<evidence type="ECO:0000256" key="1">
    <source>
        <dbReference type="ARBA" id="ARBA00023122"/>
    </source>
</evidence>
<proteinExistence type="predicted"/>
<dbReference type="EMBL" id="FNJB01000001">
    <property type="protein sequence ID" value="SDN96303.1"/>
    <property type="molecule type" value="Genomic_DNA"/>
</dbReference>
<name>A0A1H0FNP7_9PSEU</name>
<evidence type="ECO:0000313" key="5">
    <source>
        <dbReference type="Proteomes" id="UP000199651"/>
    </source>
</evidence>
<sequence>MGTIDPFEESVRSVMSTDVVGIVPQAPLEVALRLMVRAKVRHLPVVAEGECLGVVDESEILWHLWSTGVGVHPVVAEIVAAARYPSVDISAALGHAAALMANQRVDAAIVTDRGRLAGILTVTDILRVAAQHKPG</sequence>
<dbReference type="InterPro" id="IPR000644">
    <property type="entry name" value="CBS_dom"/>
</dbReference>
<dbReference type="SUPFAM" id="SSF54631">
    <property type="entry name" value="CBS-domain pair"/>
    <property type="match status" value="1"/>
</dbReference>
<evidence type="ECO:0000313" key="4">
    <source>
        <dbReference type="EMBL" id="SDN96303.1"/>
    </source>
</evidence>
<accession>A0A1H0FNP7</accession>
<dbReference type="InterPro" id="IPR046342">
    <property type="entry name" value="CBS_dom_sf"/>
</dbReference>
<keyword evidence="1 2" id="KW-0129">CBS domain</keyword>